<accession>A0A2D3L9V4</accession>
<reference evidence="1 2" key="1">
    <citation type="submission" date="2017-11" db="EMBL/GenBank/DDBJ databases">
        <title>Genome sequencing of Prevotella intermedia KCOM 2837.</title>
        <authorList>
            <person name="Kook J.-K."/>
            <person name="Park S.-N."/>
            <person name="Lim Y.K."/>
        </authorList>
    </citation>
    <scope>NUCLEOTIDE SEQUENCE [LARGE SCALE GENOMIC DNA]</scope>
    <source>
        <strain evidence="1 2">KCOM 2837</strain>
    </source>
</reference>
<name>A0A2D3L9V4_PREIN</name>
<evidence type="ECO:0000313" key="2">
    <source>
        <dbReference type="Proteomes" id="UP000229630"/>
    </source>
</evidence>
<dbReference type="AlphaFoldDB" id="A0A2D3L9V4"/>
<gene>
    <name evidence="1" type="ORF">CTM62_11045</name>
</gene>
<protein>
    <submittedName>
        <fullName evidence="1">Uncharacterized protein</fullName>
    </submittedName>
</protein>
<organism evidence="1 2">
    <name type="scientific">Prevotella intermedia</name>
    <dbReference type="NCBI Taxonomy" id="28131"/>
    <lineage>
        <taxon>Bacteria</taxon>
        <taxon>Pseudomonadati</taxon>
        <taxon>Bacteroidota</taxon>
        <taxon>Bacteroidia</taxon>
        <taxon>Bacteroidales</taxon>
        <taxon>Prevotellaceae</taxon>
        <taxon>Prevotella</taxon>
    </lineage>
</organism>
<sequence length="284" mass="32850">MLSLDTQGLYFPLTYKIGQKTCFSVNGSVINETETEIEWNIEQISNFGDETIVHIKTGSHNVIKYNQQYRQLIEFMCMFNIPISDLVLVLDRTGTPVKVKNQEDIYERWKALRLGSFSHLENDETVRPILAAADNDFKNTITLIKKTPLYVLFLQDVYGQEIISNSSLFILPSQIFTGKDVVFKSSREIQSNGDGYLKISVDAGGVPKGDFRKLYNDKFKQLFQDTSYKYENNLKASYSYDSKQGIMDSCQAELVEKLAKDKMCSKQEFEFKFIKEEIKVWRNY</sequence>
<dbReference type="Proteomes" id="UP000229630">
    <property type="component" value="Chromosome 2"/>
</dbReference>
<proteinExistence type="predicted"/>
<evidence type="ECO:0000313" key="1">
    <source>
        <dbReference type="EMBL" id="ATV27301.1"/>
    </source>
</evidence>
<dbReference type="EMBL" id="CP024724">
    <property type="protein sequence ID" value="ATV27301.1"/>
    <property type="molecule type" value="Genomic_DNA"/>
</dbReference>